<dbReference type="GO" id="GO:0061630">
    <property type="term" value="F:ubiquitin protein ligase activity"/>
    <property type="evidence" value="ECO:0007669"/>
    <property type="project" value="TreeGrafter"/>
</dbReference>
<comment type="caution">
    <text evidence="6">The sequence shown here is derived from an EMBL/GenBank/DDBJ whole genome shotgun (WGS) entry which is preliminary data.</text>
</comment>
<protein>
    <submittedName>
        <fullName evidence="6">Jg6653 protein</fullName>
    </submittedName>
</protein>
<dbReference type="GO" id="GO:0008270">
    <property type="term" value="F:zinc ion binding"/>
    <property type="evidence" value="ECO:0007669"/>
    <property type="project" value="UniProtKB-KW"/>
</dbReference>
<dbReference type="InterPro" id="IPR001841">
    <property type="entry name" value="Znf_RING"/>
</dbReference>
<dbReference type="Gene3D" id="3.30.40.10">
    <property type="entry name" value="Zinc/RING finger domain, C3HC4 (zinc finger)"/>
    <property type="match status" value="1"/>
</dbReference>
<dbReference type="SMART" id="SM00184">
    <property type="entry name" value="RING"/>
    <property type="match status" value="1"/>
</dbReference>
<keyword evidence="2 4" id="KW-0863">Zinc-finger</keyword>
<accession>A0A8S4QF45</accession>
<gene>
    <name evidence="6" type="primary">jg6653</name>
    <name evidence="6" type="ORF">PAEG_LOCUS1824</name>
</gene>
<name>A0A8S4QF45_9NEOP</name>
<dbReference type="InterPro" id="IPR013083">
    <property type="entry name" value="Znf_RING/FYVE/PHD"/>
</dbReference>
<evidence type="ECO:0000256" key="1">
    <source>
        <dbReference type="ARBA" id="ARBA00022723"/>
    </source>
</evidence>
<keyword evidence="7" id="KW-1185">Reference proteome</keyword>
<dbReference type="Proteomes" id="UP000838756">
    <property type="component" value="Unassembled WGS sequence"/>
</dbReference>
<organism evidence="6 7">
    <name type="scientific">Pararge aegeria aegeria</name>
    <dbReference type="NCBI Taxonomy" id="348720"/>
    <lineage>
        <taxon>Eukaryota</taxon>
        <taxon>Metazoa</taxon>
        <taxon>Ecdysozoa</taxon>
        <taxon>Arthropoda</taxon>
        <taxon>Hexapoda</taxon>
        <taxon>Insecta</taxon>
        <taxon>Pterygota</taxon>
        <taxon>Neoptera</taxon>
        <taxon>Endopterygota</taxon>
        <taxon>Lepidoptera</taxon>
        <taxon>Glossata</taxon>
        <taxon>Ditrysia</taxon>
        <taxon>Papilionoidea</taxon>
        <taxon>Nymphalidae</taxon>
        <taxon>Satyrinae</taxon>
        <taxon>Satyrini</taxon>
        <taxon>Parargina</taxon>
        <taxon>Pararge</taxon>
    </lineage>
</organism>
<dbReference type="InterPro" id="IPR017907">
    <property type="entry name" value="Znf_RING_CS"/>
</dbReference>
<dbReference type="PANTHER" id="PTHR23327">
    <property type="entry name" value="RING FINGER PROTEIN 127"/>
    <property type="match status" value="1"/>
</dbReference>
<dbReference type="Pfam" id="PF13923">
    <property type="entry name" value="zf-C3HC4_2"/>
    <property type="match status" value="1"/>
</dbReference>
<dbReference type="OrthoDB" id="264917at2759"/>
<dbReference type="PROSITE" id="PS00518">
    <property type="entry name" value="ZF_RING_1"/>
    <property type="match status" value="1"/>
</dbReference>
<keyword evidence="3" id="KW-0862">Zinc</keyword>
<dbReference type="AlphaFoldDB" id="A0A8S4QF45"/>
<evidence type="ECO:0000256" key="3">
    <source>
        <dbReference type="ARBA" id="ARBA00022833"/>
    </source>
</evidence>
<evidence type="ECO:0000313" key="7">
    <source>
        <dbReference type="Proteomes" id="UP000838756"/>
    </source>
</evidence>
<sequence>TISAMGGKLTRSSISRQLRRSVHEQSARSWLSASDLECVLCTNTYRSPVSTPCGHTYCRECIERSLFYNKKCALCLSSLENFNVAEISCESVPEVQPQGEVLKQSGVLAGTSPT</sequence>
<proteinExistence type="predicted"/>
<dbReference type="SUPFAM" id="SSF57850">
    <property type="entry name" value="RING/U-box"/>
    <property type="match status" value="1"/>
</dbReference>
<reference evidence="6" key="1">
    <citation type="submission" date="2022-03" db="EMBL/GenBank/DDBJ databases">
        <authorList>
            <person name="Lindestad O."/>
        </authorList>
    </citation>
    <scope>NUCLEOTIDE SEQUENCE</scope>
</reference>
<evidence type="ECO:0000256" key="2">
    <source>
        <dbReference type="ARBA" id="ARBA00022771"/>
    </source>
</evidence>
<feature type="domain" description="RING-type" evidence="5">
    <location>
        <begin position="38"/>
        <end position="75"/>
    </location>
</feature>
<keyword evidence="1" id="KW-0479">Metal-binding</keyword>
<evidence type="ECO:0000256" key="4">
    <source>
        <dbReference type="PROSITE-ProRule" id="PRU00175"/>
    </source>
</evidence>
<evidence type="ECO:0000259" key="5">
    <source>
        <dbReference type="PROSITE" id="PS50089"/>
    </source>
</evidence>
<evidence type="ECO:0000313" key="6">
    <source>
        <dbReference type="EMBL" id="CAH2209425.1"/>
    </source>
</evidence>
<dbReference type="EMBL" id="CAKXAJ010005874">
    <property type="protein sequence ID" value="CAH2209425.1"/>
    <property type="molecule type" value="Genomic_DNA"/>
</dbReference>
<dbReference type="PANTHER" id="PTHR23327:SF42">
    <property type="entry name" value="LON PEPTIDASE N-TERMINAL DOMAIN AND RING FINGER PROTEIN C14F5.10C"/>
    <property type="match status" value="1"/>
</dbReference>
<feature type="non-terminal residue" evidence="6">
    <location>
        <position position="1"/>
    </location>
</feature>
<dbReference type="PROSITE" id="PS50089">
    <property type="entry name" value="ZF_RING_2"/>
    <property type="match status" value="1"/>
</dbReference>